<dbReference type="InterPro" id="IPR011765">
    <property type="entry name" value="Pept_M16_N"/>
</dbReference>
<dbReference type="PANTHER" id="PTHR11851">
    <property type="entry name" value="METALLOPROTEASE"/>
    <property type="match status" value="1"/>
</dbReference>
<evidence type="ECO:0000259" key="4">
    <source>
        <dbReference type="Pfam" id="PF00675"/>
    </source>
</evidence>
<dbReference type="Gene3D" id="3.30.830.10">
    <property type="entry name" value="Metalloenzyme, LuxS/M16 peptidase-like"/>
    <property type="match status" value="2"/>
</dbReference>
<keyword evidence="2" id="KW-0645">Protease</keyword>
<evidence type="ECO:0000256" key="1">
    <source>
        <dbReference type="ARBA" id="ARBA00007261"/>
    </source>
</evidence>
<evidence type="ECO:0000256" key="3">
    <source>
        <dbReference type="SAM" id="SignalP"/>
    </source>
</evidence>
<dbReference type="Proteomes" id="UP000027100">
    <property type="component" value="Unassembled WGS sequence"/>
</dbReference>
<dbReference type="Pfam" id="PF00675">
    <property type="entry name" value="Peptidase_M16"/>
    <property type="match status" value="1"/>
</dbReference>
<dbReference type="AlphaFoldDB" id="A0A062VEJ2"/>
<dbReference type="GO" id="GO:0008237">
    <property type="term" value="F:metallopeptidase activity"/>
    <property type="evidence" value="ECO:0007669"/>
    <property type="project" value="UniProtKB-KW"/>
</dbReference>
<dbReference type="EMBL" id="ARYM01000030">
    <property type="protein sequence ID" value="KCZ96902.1"/>
    <property type="molecule type" value="Genomic_DNA"/>
</dbReference>
<feature type="domain" description="Peptidase M16 C-terminal" evidence="5">
    <location>
        <begin position="197"/>
        <end position="380"/>
    </location>
</feature>
<proteinExistence type="inferred from homology"/>
<dbReference type="eggNOG" id="COG0612">
    <property type="taxonomic scope" value="Bacteria"/>
</dbReference>
<dbReference type="STRING" id="1280954.HPO_17559"/>
<keyword evidence="2" id="KW-0378">Hydrolase</keyword>
<dbReference type="PANTHER" id="PTHR11851:SF49">
    <property type="entry name" value="MITOCHONDRIAL-PROCESSING PEPTIDASE SUBUNIT ALPHA"/>
    <property type="match status" value="1"/>
</dbReference>
<dbReference type="InterPro" id="IPR011249">
    <property type="entry name" value="Metalloenz_LuxS/M16"/>
</dbReference>
<evidence type="ECO:0000259" key="5">
    <source>
        <dbReference type="Pfam" id="PF05193"/>
    </source>
</evidence>
<protein>
    <submittedName>
        <fullName evidence="6">Insulinase family protein</fullName>
    </submittedName>
</protein>
<dbReference type="SUPFAM" id="SSF63411">
    <property type="entry name" value="LuxS/MPP-like metallohydrolase"/>
    <property type="match status" value="2"/>
</dbReference>
<reference evidence="6 7" key="1">
    <citation type="journal article" date="2014" name="Antonie Van Leeuwenhoek">
        <title>Hyphomonas beringensis sp. nov. and Hyphomonas chukchiensis sp. nov., isolated from surface seawater of the Bering Sea and Chukchi Sea.</title>
        <authorList>
            <person name="Li C."/>
            <person name="Lai Q."/>
            <person name="Li G."/>
            <person name="Dong C."/>
            <person name="Wang J."/>
            <person name="Liao Y."/>
            <person name="Shao Z."/>
        </authorList>
    </citation>
    <scope>NUCLEOTIDE SEQUENCE [LARGE SCALE GENOMIC DNA]</scope>
    <source>
        <strain evidence="6 7">PS728</strain>
    </source>
</reference>
<comment type="similarity">
    <text evidence="1">Belongs to the peptidase M16 family.</text>
</comment>
<feature type="chain" id="PRO_5001619693" evidence="3">
    <location>
        <begin position="21"/>
        <end position="452"/>
    </location>
</feature>
<keyword evidence="7" id="KW-1185">Reference proteome</keyword>
<dbReference type="InterPro" id="IPR050361">
    <property type="entry name" value="MPP/UQCRC_Complex"/>
</dbReference>
<evidence type="ECO:0000313" key="6">
    <source>
        <dbReference type="EMBL" id="KCZ96902.1"/>
    </source>
</evidence>
<dbReference type="GO" id="GO:0046872">
    <property type="term" value="F:metal ion binding"/>
    <property type="evidence" value="ECO:0007669"/>
    <property type="project" value="InterPro"/>
</dbReference>
<comment type="caution">
    <text evidence="6">The sequence shown here is derived from an EMBL/GenBank/DDBJ whole genome shotgun (WGS) entry which is preliminary data.</text>
</comment>
<dbReference type="Pfam" id="PF05193">
    <property type="entry name" value="Peptidase_M16_C"/>
    <property type="match status" value="1"/>
</dbReference>
<accession>A0A062VEJ2</accession>
<dbReference type="OrthoDB" id="9811314at2"/>
<dbReference type="RefSeq" id="WP_035601821.1">
    <property type="nucleotide sequence ID" value="NZ_ARYM01000030.1"/>
</dbReference>
<dbReference type="PATRIC" id="fig|1280954.3.peg.3539"/>
<evidence type="ECO:0000256" key="2">
    <source>
        <dbReference type="ARBA" id="ARBA00023049"/>
    </source>
</evidence>
<sequence>MKRILVAAGLLAFAVAGASAEPATAPNTPSSFTLDNGMQVVVVPDHRAPVVTHMVWYKVGAADEAPGKSGIAHLFEHVMFKQTKNIGPEEFTSIVQRSGGQLNAFTSWDYTAYFERVHKDQLGKMMELEAERMVNLIINDDPKGPFIAERDVVKEERRQRIENNPGALLQEMVLNEFWKGHPYEITVIGLMDEVAALSPQDGLDFYKEYYSPENAILVVAGDVTEEDVRVLAEEHYGPIEPTGQAHSARKWQPVAPLAETKLITHSDPKVRQPVWSRYYLGTSFKRDPETALALEVGLEVLGGGMTSRLYQSLVEQQKLAINIATFAWTTLHDEGPAVIYGTPVSGVSLEDLDAAVMAEIEKILADGFTEAEVVRARNKLAATAIYQQDSQSSMANHYGANLALGFTLEEIAAYPDEVRQVTPEQALAAVRAVFGADKNYITSHLLPAEGDL</sequence>
<feature type="signal peptide" evidence="3">
    <location>
        <begin position="1"/>
        <end position="20"/>
    </location>
</feature>
<dbReference type="InterPro" id="IPR007863">
    <property type="entry name" value="Peptidase_M16_C"/>
</dbReference>
<name>A0A062VEJ2_9PROT</name>
<keyword evidence="2" id="KW-0482">Metalloprotease</keyword>
<evidence type="ECO:0000313" key="7">
    <source>
        <dbReference type="Proteomes" id="UP000027100"/>
    </source>
</evidence>
<organism evidence="6 7">
    <name type="scientific">Hyphomonas polymorpha PS728</name>
    <dbReference type="NCBI Taxonomy" id="1280954"/>
    <lineage>
        <taxon>Bacteria</taxon>
        <taxon>Pseudomonadati</taxon>
        <taxon>Pseudomonadota</taxon>
        <taxon>Alphaproteobacteria</taxon>
        <taxon>Hyphomonadales</taxon>
        <taxon>Hyphomonadaceae</taxon>
        <taxon>Hyphomonas</taxon>
    </lineage>
</organism>
<gene>
    <name evidence="6" type="ORF">HPO_17559</name>
</gene>
<feature type="domain" description="Peptidase M16 N-terminal" evidence="4">
    <location>
        <begin position="40"/>
        <end position="188"/>
    </location>
</feature>
<keyword evidence="3" id="KW-0732">Signal</keyword>